<dbReference type="AlphaFoldDB" id="T1KH10"/>
<evidence type="ECO:0000313" key="2">
    <source>
        <dbReference type="Proteomes" id="UP000015104"/>
    </source>
</evidence>
<organism evidence="1 2">
    <name type="scientific">Tetranychus urticae</name>
    <name type="common">Two-spotted spider mite</name>
    <dbReference type="NCBI Taxonomy" id="32264"/>
    <lineage>
        <taxon>Eukaryota</taxon>
        <taxon>Metazoa</taxon>
        <taxon>Ecdysozoa</taxon>
        <taxon>Arthropoda</taxon>
        <taxon>Chelicerata</taxon>
        <taxon>Arachnida</taxon>
        <taxon>Acari</taxon>
        <taxon>Acariformes</taxon>
        <taxon>Trombidiformes</taxon>
        <taxon>Prostigmata</taxon>
        <taxon>Eleutherengona</taxon>
        <taxon>Raphignathae</taxon>
        <taxon>Tetranychoidea</taxon>
        <taxon>Tetranychidae</taxon>
        <taxon>Tetranychus</taxon>
    </lineage>
</organism>
<dbReference type="HOGENOM" id="CLU_3425260_0_0_1"/>
<sequence length="22" mass="2301">MLLIPAKPAKEANLASYGVNIS</sequence>
<evidence type="ECO:0000313" key="1">
    <source>
        <dbReference type="EnsemblMetazoa" id="tetur11g02710.1"/>
    </source>
</evidence>
<name>T1KH10_TETUR</name>
<proteinExistence type="predicted"/>
<dbReference type="Proteomes" id="UP000015104">
    <property type="component" value="Unassembled WGS sequence"/>
</dbReference>
<dbReference type="EnsemblMetazoa" id="tetur11g02710.1">
    <property type="protein sequence ID" value="tetur11g02710.1"/>
    <property type="gene ID" value="tetur11g02710"/>
</dbReference>
<reference evidence="2" key="1">
    <citation type="submission" date="2011-08" db="EMBL/GenBank/DDBJ databases">
        <authorList>
            <person name="Rombauts S."/>
        </authorList>
    </citation>
    <scope>NUCLEOTIDE SEQUENCE</scope>
    <source>
        <strain evidence="2">London</strain>
    </source>
</reference>
<protein>
    <submittedName>
        <fullName evidence="1">Uncharacterized protein</fullName>
    </submittedName>
</protein>
<keyword evidence="2" id="KW-1185">Reference proteome</keyword>
<dbReference type="EMBL" id="CAEY01000073">
    <property type="status" value="NOT_ANNOTATED_CDS"/>
    <property type="molecule type" value="Genomic_DNA"/>
</dbReference>
<reference evidence="1" key="2">
    <citation type="submission" date="2015-06" db="UniProtKB">
        <authorList>
            <consortium name="EnsemblMetazoa"/>
        </authorList>
    </citation>
    <scope>IDENTIFICATION</scope>
</reference>
<accession>T1KH10</accession>